<evidence type="ECO:0000256" key="1">
    <source>
        <dbReference type="SAM" id="Coils"/>
    </source>
</evidence>
<proteinExistence type="predicted"/>
<dbReference type="EMBL" id="CP010767">
    <property type="protein sequence ID" value="ATG44461.1"/>
    <property type="molecule type" value="Genomic_DNA"/>
</dbReference>
<dbReference type="Proteomes" id="UP000218606">
    <property type="component" value="Chromosome"/>
</dbReference>
<sequence length="243" mass="25874">MSGDDFWSRRRAKVAAEQQAEAEATAAAARVAEEQALEAKSDAELLEELNLPDPDQMQQGDDFSVFLKETIPARLRTRALRRLWASNPVLANVDGLLDYGEDFTDSAMVIENLQTAYQVGKGMTAHVEELARQAEEAAGRATGIVAEVEDEDPAGEKAASVDEETAAAARPVDPVRRPTMALLSPADADDAEVPMQEAVAPAIPTDAPSPEPVASDPVAPDPVAPAPRRMRFTFAADTDAPAA</sequence>
<evidence type="ECO:0008006" key="5">
    <source>
        <dbReference type="Google" id="ProtNLM"/>
    </source>
</evidence>
<evidence type="ECO:0000313" key="3">
    <source>
        <dbReference type="EMBL" id="ATG44461.1"/>
    </source>
</evidence>
<feature type="region of interest" description="Disordered" evidence="2">
    <location>
        <begin position="202"/>
        <end position="225"/>
    </location>
</feature>
<reference evidence="3 4" key="1">
    <citation type="journal article" date="2017" name="Front. Microbiol.">
        <title>Phaeobacter piscinae sp. nov., a species of the Roseobacter group and potential aquaculture probiont.</title>
        <authorList>
            <person name="Sonnenschein E.C."/>
            <person name="Phippen C.B.W."/>
            <person name="Nielsen K.F."/>
            <person name="Mateiu R.V."/>
            <person name="Melchiorsen J."/>
            <person name="Gram L."/>
            <person name="Overmann J."/>
            <person name="Freese H.M."/>
        </authorList>
    </citation>
    <scope>NUCLEOTIDE SEQUENCE [LARGE SCALE GENOMIC DNA]</scope>
    <source>
        <strain evidence="3 4">P13</strain>
    </source>
</reference>
<dbReference type="RefSeq" id="WP_096872340.1">
    <property type="nucleotide sequence ID" value="NZ_CP010715.1"/>
</dbReference>
<name>A0AAN1LBC7_9RHOB</name>
<gene>
    <name evidence="3" type="ORF">PhaeoP13_02548</name>
</gene>
<evidence type="ECO:0000313" key="4">
    <source>
        <dbReference type="Proteomes" id="UP000218606"/>
    </source>
</evidence>
<feature type="coiled-coil region" evidence="1">
    <location>
        <begin position="15"/>
        <end position="49"/>
    </location>
</feature>
<feature type="region of interest" description="Disordered" evidence="2">
    <location>
        <begin position="150"/>
        <end position="170"/>
    </location>
</feature>
<organism evidence="3 4">
    <name type="scientific">Phaeobacter piscinae</name>
    <dbReference type="NCBI Taxonomy" id="1580596"/>
    <lineage>
        <taxon>Bacteria</taxon>
        <taxon>Pseudomonadati</taxon>
        <taxon>Pseudomonadota</taxon>
        <taxon>Alphaproteobacteria</taxon>
        <taxon>Rhodobacterales</taxon>
        <taxon>Roseobacteraceae</taxon>
        <taxon>Phaeobacter</taxon>
    </lineage>
</organism>
<accession>A0AAN1LBC7</accession>
<dbReference type="InterPro" id="IPR021735">
    <property type="entry name" value="DUF3306"/>
</dbReference>
<evidence type="ECO:0000256" key="2">
    <source>
        <dbReference type="SAM" id="MobiDB-lite"/>
    </source>
</evidence>
<dbReference type="Pfam" id="PF11748">
    <property type="entry name" value="DUF3306"/>
    <property type="match status" value="1"/>
</dbReference>
<dbReference type="AlphaFoldDB" id="A0AAN1LBC7"/>
<keyword evidence="1" id="KW-0175">Coiled coil</keyword>
<feature type="compositionally biased region" description="Low complexity" evidence="2">
    <location>
        <begin position="206"/>
        <end position="218"/>
    </location>
</feature>
<protein>
    <recommendedName>
        <fullName evidence="5">DUF3306 domain-containing protein</fullName>
    </recommendedName>
</protein>